<name>A0ABY8N3V7_9FLAO</name>
<dbReference type="InterPro" id="IPR013320">
    <property type="entry name" value="ConA-like_dom_sf"/>
</dbReference>
<dbReference type="Proteomes" id="UP001232117">
    <property type="component" value="Chromosome"/>
</dbReference>
<keyword evidence="4" id="KW-1185">Reference proteome</keyword>
<gene>
    <name evidence="3" type="ORF">MG292_09745</name>
</gene>
<sequence length="292" mass="31751">MKKIIIASLLYFGLAHAQVAGTPYILQSVPSGNYVLDAVSQTPSIAVSVRKLSKNYTGYCIQVRRSNDGATRDIGFDANGNLDTATLLSFIGANDGYVRIWYDQSGNGKNLTQITSIYQPKIVMAGTLVTSNGQPFIAFYAVPSSTVYNHMDVSGASIAVNAQVIVVNKFGSITGSDGFLLGDYTYFYWHSRPSTNLFHSSFTSSSVYNGTLYINGVATSPSVAPFHTSLKTISLAPQIPNTGTEWNVIGRDRTSHHTSNGGGYSEIISFPVSITTNEREQIEFNQKNYFNL</sequence>
<dbReference type="RefSeq" id="WP_264532922.1">
    <property type="nucleotide sequence ID" value="NZ_CP092332.1"/>
</dbReference>
<feature type="chain" id="PRO_5045151371" description="Alpha-L-arabinofuranosidase B catalytic domain-containing protein" evidence="1">
    <location>
        <begin position="18"/>
        <end position="292"/>
    </location>
</feature>
<dbReference type="Gene3D" id="2.60.120.200">
    <property type="match status" value="1"/>
</dbReference>
<evidence type="ECO:0000313" key="3">
    <source>
        <dbReference type="EMBL" id="WGK94352.1"/>
    </source>
</evidence>
<reference evidence="3 4" key="2">
    <citation type="submission" date="2023-06" db="EMBL/GenBank/DDBJ databases">
        <title>Complete Genome Sequence of Flavobacterium keumense K3R-10.</title>
        <authorList>
            <person name="Jeong H."/>
            <person name="Jhang S.Y."/>
            <person name="Kim J.N."/>
        </authorList>
    </citation>
    <scope>NUCLEOTIDE SEQUENCE [LARGE SCALE GENOMIC DNA]</scope>
    <source>
        <strain evidence="3 4">K3R-10</strain>
    </source>
</reference>
<accession>A0ABY8N3V7</accession>
<reference evidence="3 4" key="1">
    <citation type="submission" date="2022-02" db="EMBL/GenBank/DDBJ databases">
        <authorList>
            <person name="Cha I.-T."/>
            <person name="Lee K.-E."/>
            <person name="Park S.-J."/>
        </authorList>
    </citation>
    <scope>NUCLEOTIDE SEQUENCE [LARGE SCALE GENOMIC DNA]</scope>
    <source>
        <strain evidence="3 4">K3R-10</strain>
    </source>
</reference>
<feature type="domain" description="Alpha-L-arabinofuranosidase B catalytic" evidence="2">
    <location>
        <begin position="39"/>
        <end position="116"/>
    </location>
</feature>
<proteinExistence type="predicted"/>
<organism evidence="3 4">
    <name type="scientific">Flavobacterium keumense</name>
    <dbReference type="NCBI Taxonomy" id="1306518"/>
    <lineage>
        <taxon>Bacteria</taxon>
        <taxon>Pseudomonadati</taxon>
        <taxon>Bacteroidota</taxon>
        <taxon>Flavobacteriia</taxon>
        <taxon>Flavobacteriales</taxon>
        <taxon>Flavobacteriaceae</taxon>
        <taxon>Flavobacterium</taxon>
    </lineage>
</organism>
<feature type="signal peptide" evidence="1">
    <location>
        <begin position="1"/>
        <end position="17"/>
    </location>
</feature>
<dbReference type="InterPro" id="IPR015289">
    <property type="entry name" value="A-L-arabinofuranosidase_B_cat"/>
</dbReference>
<protein>
    <recommendedName>
        <fullName evidence="2">Alpha-L-arabinofuranosidase B catalytic domain-containing protein</fullName>
    </recommendedName>
</protein>
<evidence type="ECO:0000313" key="4">
    <source>
        <dbReference type="Proteomes" id="UP001232117"/>
    </source>
</evidence>
<dbReference type="Pfam" id="PF09206">
    <property type="entry name" value="ArabFuran-catal"/>
    <property type="match status" value="1"/>
</dbReference>
<dbReference type="SUPFAM" id="SSF49899">
    <property type="entry name" value="Concanavalin A-like lectins/glucanases"/>
    <property type="match status" value="1"/>
</dbReference>
<evidence type="ECO:0000256" key="1">
    <source>
        <dbReference type="SAM" id="SignalP"/>
    </source>
</evidence>
<dbReference type="EMBL" id="CP092332">
    <property type="protein sequence ID" value="WGK94352.1"/>
    <property type="molecule type" value="Genomic_DNA"/>
</dbReference>
<keyword evidence="1" id="KW-0732">Signal</keyword>
<evidence type="ECO:0000259" key="2">
    <source>
        <dbReference type="Pfam" id="PF09206"/>
    </source>
</evidence>